<dbReference type="CDD" id="cd00033">
    <property type="entry name" value="CCP"/>
    <property type="match status" value="4"/>
</dbReference>
<dbReference type="PANTHER" id="PTHR19325:SF573">
    <property type="entry name" value="MEMBRANE COFACTOR PROTEIN"/>
    <property type="match status" value="1"/>
</dbReference>
<dbReference type="InterPro" id="IPR050350">
    <property type="entry name" value="Compl-Cell_Adhes-Reg"/>
</dbReference>
<evidence type="ECO:0000313" key="16">
    <source>
        <dbReference type="EMBL" id="KAK2815947.1"/>
    </source>
</evidence>
<evidence type="ECO:0000256" key="12">
    <source>
        <dbReference type="ARBA" id="ARBA00033414"/>
    </source>
</evidence>
<feature type="chain" id="PRO_5041696271" description="Beta-2-glycoprotein 1" evidence="14">
    <location>
        <begin position="21"/>
        <end position="351"/>
    </location>
</feature>
<evidence type="ECO:0000256" key="8">
    <source>
        <dbReference type="ARBA" id="ARBA00022737"/>
    </source>
</evidence>
<protein>
    <recommendedName>
        <fullName evidence="3">Beta-2-glycoprotein 1</fullName>
    </recommendedName>
    <alternativeName>
        <fullName evidence="11">Apolipoprotein H</fullName>
    </alternativeName>
    <alternativeName>
        <fullName evidence="12">Beta-2-glycoprotein I</fullName>
    </alternativeName>
</protein>
<comment type="caution">
    <text evidence="13">Lacks conserved residue(s) required for the propagation of feature annotation.</text>
</comment>
<dbReference type="Pfam" id="PF00084">
    <property type="entry name" value="Sushi"/>
    <property type="match status" value="4"/>
</dbReference>
<feature type="domain" description="Sushi" evidence="15">
    <location>
        <begin position="143"/>
        <end position="205"/>
    </location>
</feature>
<dbReference type="Pfam" id="PF09014">
    <property type="entry name" value="Sushi_2"/>
    <property type="match status" value="1"/>
</dbReference>
<sequence>METSLTLLLLCSFVFSTVTSEHDNVCSRPELADTIEMDGIQRYFSPGAELVLSCKEGHTPVSGPRRIVCSASGQWTHTKLKCIPKLCPYPDLLSNGEFYYEDVKYQSVINYTCNEGYILIGASSAVCQANGTWSAPVPECTPVTCGLAPIPKFGMIVYHKKIRGNTTDYGVTGTYRCLPPYVLIGNARAECTASGNWTKIPECRVVTCPPPENIDKGYMSSSDDRDYDYMETVKYGCHGHYVLEGSMQIVCQDNGKWSEKPSCKAPCSVDIQRGRILYKDQKLWIADMQPNRVLHKEIVSFYCKDNARNCGYAVPTQCTDGKLKIPECFEEPGAVDYNLYAGSLPSEIKQC</sequence>
<evidence type="ECO:0000256" key="9">
    <source>
        <dbReference type="ARBA" id="ARBA00023157"/>
    </source>
</evidence>
<evidence type="ECO:0000256" key="6">
    <source>
        <dbReference type="ARBA" id="ARBA00022674"/>
    </source>
</evidence>
<feature type="disulfide bond" evidence="13">
    <location>
        <begin position="113"/>
        <end position="140"/>
    </location>
</feature>
<evidence type="ECO:0000259" key="15">
    <source>
        <dbReference type="PROSITE" id="PS50923"/>
    </source>
</evidence>
<proteinExistence type="predicted"/>
<evidence type="ECO:0000256" key="7">
    <source>
        <dbReference type="ARBA" id="ARBA00022729"/>
    </source>
</evidence>
<evidence type="ECO:0000256" key="4">
    <source>
        <dbReference type="ARBA" id="ARBA00022525"/>
    </source>
</evidence>
<dbReference type="EMBL" id="JAUPFM010000022">
    <property type="protein sequence ID" value="KAK2815947.1"/>
    <property type="molecule type" value="Genomic_DNA"/>
</dbReference>
<dbReference type="InterPro" id="IPR000436">
    <property type="entry name" value="Sushi_SCR_CCP_dom"/>
</dbReference>
<dbReference type="PANTHER" id="PTHR19325">
    <property type="entry name" value="COMPLEMENT COMPONENT-RELATED SUSHI DOMAIN-CONTAINING"/>
    <property type="match status" value="1"/>
</dbReference>
<evidence type="ECO:0000256" key="2">
    <source>
        <dbReference type="ARBA" id="ARBA00004613"/>
    </source>
</evidence>
<feature type="disulfide bond" evidence="13">
    <location>
        <begin position="208"/>
        <end position="251"/>
    </location>
</feature>
<evidence type="ECO:0000256" key="14">
    <source>
        <dbReference type="SAM" id="SignalP"/>
    </source>
</evidence>
<evidence type="ECO:0000256" key="11">
    <source>
        <dbReference type="ARBA" id="ARBA00029855"/>
    </source>
</evidence>
<dbReference type="GO" id="GO:0008201">
    <property type="term" value="F:heparin binding"/>
    <property type="evidence" value="ECO:0007669"/>
    <property type="project" value="UniProtKB-KW"/>
</dbReference>
<gene>
    <name evidence="16" type="ORF">Q5P01_026414</name>
</gene>
<keyword evidence="9 13" id="KW-1015">Disulfide bond</keyword>
<feature type="signal peptide" evidence="14">
    <location>
        <begin position="1"/>
        <end position="20"/>
    </location>
</feature>
<evidence type="ECO:0000256" key="13">
    <source>
        <dbReference type="PROSITE-ProRule" id="PRU00302"/>
    </source>
</evidence>
<comment type="function">
    <text evidence="1">Binds to various kinds of negatively charged substances such as heparin, phospholipids, and dextran sulfate. May prevent activation of the intrinsic blood coagulation cascade by binding to phospholipids on the surface of damaged cells.</text>
</comment>
<evidence type="ECO:0000256" key="1">
    <source>
        <dbReference type="ARBA" id="ARBA00003651"/>
    </source>
</evidence>
<comment type="subcellular location">
    <subcellularLocation>
        <location evidence="2">Secreted</location>
    </subcellularLocation>
</comment>
<dbReference type="AlphaFoldDB" id="A0AA88IKZ8"/>
<keyword evidence="5 13" id="KW-0768">Sushi</keyword>
<feature type="domain" description="Sushi" evidence="15">
    <location>
        <begin position="206"/>
        <end position="265"/>
    </location>
</feature>
<dbReference type="InterPro" id="IPR015104">
    <property type="entry name" value="Sushi_2"/>
</dbReference>
<reference evidence="16" key="1">
    <citation type="submission" date="2023-07" db="EMBL/GenBank/DDBJ databases">
        <title>Chromosome-level Genome Assembly of Striped Snakehead (Channa striata).</title>
        <authorList>
            <person name="Liu H."/>
        </authorList>
    </citation>
    <scope>NUCLEOTIDE SEQUENCE</scope>
    <source>
        <strain evidence="16">Gz</strain>
        <tissue evidence="16">Muscle</tissue>
    </source>
</reference>
<feature type="domain" description="Sushi" evidence="15">
    <location>
        <begin position="24"/>
        <end position="84"/>
    </location>
</feature>
<keyword evidence="4" id="KW-0964">Secreted</keyword>
<feature type="domain" description="Sushi" evidence="15">
    <location>
        <begin position="85"/>
        <end position="142"/>
    </location>
</feature>
<keyword evidence="10" id="KW-0325">Glycoprotein</keyword>
<evidence type="ECO:0000256" key="3">
    <source>
        <dbReference type="ARBA" id="ARBA00020104"/>
    </source>
</evidence>
<evidence type="ECO:0000256" key="5">
    <source>
        <dbReference type="ARBA" id="ARBA00022659"/>
    </source>
</evidence>
<dbReference type="GO" id="GO:0005576">
    <property type="term" value="C:extracellular region"/>
    <property type="evidence" value="ECO:0007669"/>
    <property type="project" value="UniProtKB-SubCell"/>
</dbReference>
<dbReference type="Proteomes" id="UP001187415">
    <property type="component" value="Unassembled WGS sequence"/>
</dbReference>
<name>A0AA88IKZ8_CHASR</name>
<keyword evidence="8" id="KW-0677">Repeat</keyword>
<organism evidence="16 17">
    <name type="scientific">Channa striata</name>
    <name type="common">Snakehead murrel</name>
    <name type="synonym">Ophicephalus striatus</name>
    <dbReference type="NCBI Taxonomy" id="64152"/>
    <lineage>
        <taxon>Eukaryota</taxon>
        <taxon>Metazoa</taxon>
        <taxon>Chordata</taxon>
        <taxon>Craniata</taxon>
        <taxon>Vertebrata</taxon>
        <taxon>Euteleostomi</taxon>
        <taxon>Actinopterygii</taxon>
        <taxon>Neopterygii</taxon>
        <taxon>Teleostei</taxon>
        <taxon>Neoteleostei</taxon>
        <taxon>Acanthomorphata</taxon>
        <taxon>Anabantaria</taxon>
        <taxon>Anabantiformes</taxon>
        <taxon>Channoidei</taxon>
        <taxon>Channidae</taxon>
        <taxon>Channa</taxon>
    </lineage>
</organism>
<dbReference type="FunFam" id="2.10.70.10:FF:000014">
    <property type="entry name" value="Membrane cofactor protein"/>
    <property type="match status" value="1"/>
</dbReference>
<keyword evidence="6" id="KW-0358">Heparin-binding</keyword>
<evidence type="ECO:0000313" key="17">
    <source>
        <dbReference type="Proteomes" id="UP001187415"/>
    </source>
</evidence>
<dbReference type="SMART" id="SM00032">
    <property type="entry name" value="CCP"/>
    <property type="match status" value="4"/>
</dbReference>
<accession>A0AA88IKZ8</accession>
<dbReference type="InterPro" id="IPR035976">
    <property type="entry name" value="Sushi/SCR/CCP_sf"/>
</dbReference>
<feature type="disulfide bond" evidence="13">
    <location>
        <begin position="26"/>
        <end position="69"/>
    </location>
</feature>
<keyword evidence="17" id="KW-1185">Reference proteome</keyword>
<dbReference type="Gene3D" id="2.10.70.10">
    <property type="entry name" value="Complement Module, domain 1"/>
    <property type="match status" value="5"/>
</dbReference>
<dbReference type="SUPFAM" id="SSF57535">
    <property type="entry name" value="Complement control module/SCR domain"/>
    <property type="match status" value="5"/>
</dbReference>
<keyword evidence="7 14" id="KW-0732">Signal</keyword>
<evidence type="ECO:0000256" key="10">
    <source>
        <dbReference type="ARBA" id="ARBA00023180"/>
    </source>
</evidence>
<dbReference type="PROSITE" id="PS50923">
    <property type="entry name" value="SUSHI"/>
    <property type="match status" value="4"/>
</dbReference>
<comment type="caution">
    <text evidence="16">The sequence shown here is derived from an EMBL/GenBank/DDBJ whole genome shotgun (WGS) entry which is preliminary data.</text>
</comment>